<dbReference type="InterPro" id="IPR002586">
    <property type="entry name" value="CobQ/CobB/MinD/ParA_Nub-bd_dom"/>
</dbReference>
<dbReference type="EC" id="3.6.-.-" evidence="2"/>
<dbReference type="GO" id="GO:0016787">
    <property type="term" value="F:hydrolase activity"/>
    <property type="evidence" value="ECO:0007669"/>
    <property type="project" value="UniProtKB-KW"/>
</dbReference>
<dbReference type="Gene3D" id="3.40.50.300">
    <property type="entry name" value="P-loop containing nucleotide triphosphate hydrolases"/>
    <property type="match status" value="1"/>
</dbReference>
<dbReference type="CDD" id="cd02042">
    <property type="entry name" value="ParAB_family"/>
    <property type="match status" value="1"/>
</dbReference>
<feature type="domain" description="CobQ/CobB/MinD/ParA nucleotide binding" evidence="1">
    <location>
        <begin position="4"/>
        <end position="183"/>
    </location>
</feature>
<evidence type="ECO:0000313" key="2">
    <source>
        <dbReference type="EMBL" id="PRQ03960.1"/>
    </source>
</evidence>
<dbReference type="OrthoDB" id="13869at2"/>
<dbReference type="PANTHER" id="PTHR13696">
    <property type="entry name" value="P-LOOP CONTAINING NUCLEOSIDE TRIPHOSPHATE HYDROLASE"/>
    <property type="match status" value="1"/>
</dbReference>
<protein>
    <submittedName>
        <fullName evidence="2">Chromosome-partitioning ATPase Soj</fullName>
        <ecNumber evidence="2">3.6.-.-</ecNumber>
    </submittedName>
</protein>
<dbReference type="Pfam" id="PF01656">
    <property type="entry name" value="CbiA"/>
    <property type="match status" value="1"/>
</dbReference>
<comment type="caution">
    <text evidence="2">The sequence shown here is derived from an EMBL/GenBank/DDBJ whole genome shotgun (WGS) entry which is preliminary data.</text>
</comment>
<organism evidence="2 3">
    <name type="scientific">Enhygromyxa salina</name>
    <dbReference type="NCBI Taxonomy" id="215803"/>
    <lineage>
        <taxon>Bacteria</taxon>
        <taxon>Pseudomonadati</taxon>
        <taxon>Myxococcota</taxon>
        <taxon>Polyangia</taxon>
        <taxon>Nannocystales</taxon>
        <taxon>Nannocystaceae</taxon>
        <taxon>Enhygromyxa</taxon>
    </lineage>
</organism>
<gene>
    <name evidence="2" type="primary">soj_2</name>
    <name evidence="2" type="ORF">ENSA7_51570</name>
</gene>
<dbReference type="Proteomes" id="UP000238823">
    <property type="component" value="Unassembled WGS sequence"/>
</dbReference>
<evidence type="ECO:0000313" key="3">
    <source>
        <dbReference type="Proteomes" id="UP000238823"/>
    </source>
</evidence>
<dbReference type="InterPro" id="IPR027417">
    <property type="entry name" value="P-loop_NTPase"/>
</dbReference>
<reference evidence="2 3" key="1">
    <citation type="submission" date="2018-03" db="EMBL/GenBank/DDBJ databases">
        <title>Draft Genome Sequences of the Obligatory Marine Myxobacteria Enhygromyxa salina SWB007.</title>
        <authorList>
            <person name="Poehlein A."/>
            <person name="Moghaddam J.A."/>
            <person name="Harms H."/>
            <person name="Alanjari M."/>
            <person name="Koenig G.M."/>
            <person name="Daniel R."/>
            <person name="Schaeberle T.F."/>
        </authorList>
    </citation>
    <scope>NUCLEOTIDE SEQUENCE [LARGE SCALE GENOMIC DNA]</scope>
    <source>
        <strain evidence="2 3">SWB007</strain>
    </source>
</reference>
<dbReference type="PANTHER" id="PTHR13696:SF99">
    <property type="entry name" value="COBYRINIC ACID AC-DIAMIDE SYNTHASE"/>
    <property type="match status" value="1"/>
</dbReference>
<proteinExistence type="predicted"/>
<dbReference type="EMBL" id="PVNL01000105">
    <property type="protein sequence ID" value="PRQ03960.1"/>
    <property type="molecule type" value="Genomic_DNA"/>
</dbReference>
<dbReference type="InterPro" id="IPR050678">
    <property type="entry name" value="DNA_Partitioning_ATPase"/>
</dbReference>
<dbReference type="RefSeq" id="WP_106092051.1">
    <property type="nucleotide sequence ID" value="NZ_PVNL01000105.1"/>
</dbReference>
<evidence type="ECO:0000259" key="1">
    <source>
        <dbReference type="Pfam" id="PF01656"/>
    </source>
</evidence>
<name>A0A2S9YFS7_9BACT</name>
<dbReference type="AlphaFoldDB" id="A0A2S9YFS7"/>
<dbReference type="PIRSF" id="PIRSF009320">
    <property type="entry name" value="Nuc_binding_HP_1000"/>
    <property type="match status" value="1"/>
</dbReference>
<sequence length="220" mass="23087">MLLALAGLKGGTGRTTLAVALAAEARARGRRTLLVDLDPRGDAHAWSLSANSQAPTTLRLPGASPGQAERIRGLAFGHDLTVIDTPSDPEVLAVVAEIAELTLVPCRPSPMDAWAAVDTVETCLRGRGALNFRMQVAVVPNAVELRSTIGAALPNDLRALGLPVLECAVARRVAHQEAMAHGSTASLDAPASAAARDINELLDAIEALQARYGDMRHLHH</sequence>
<dbReference type="SUPFAM" id="SSF52540">
    <property type="entry name" value="P-loop containing nucleoside triphosphate hydrolases"/>
    <property type="match status" value="1"/>
</dbReference>
<accession>A0A2S9YFS7</accession>
<keyword evidence="2" id="KW-0378">Hydrolase</keyword>